<sequence>VSPEEGDFNTDGQALEDHLRSFGPISEVVVVKDRETQRSQGSGFTSFTSPEPAPDAMRAMDGEALDGQRGAFGAHGRGRSYSTGGGDQGYGSGRWDSRPGGHGYGYGRSRDDSGGSQGGYDRYSGGNDRDNYDN</sequence>
<proteinExistence type="predicted"/>
<organism evidence="5 6">
    <name type="scientific">Jaculus jaculus</name>
    <name type="common">Lesser Egyptian jerboa</name>
    <dbReference type="NCBI Taxonomy" id="51337"/>
    <lineage>
        <taxon>Eukaryota</taxon>
        <taxon>Metazoa</taxon>
        <taxon>Chordata</taxon>
        <taxon>Craniata</taxon>
        <taxon>Vertebrata</taxon>
        <taxon>Euteleostomi</taxon>
        <taxon>Mammalia</taxon>
        <taxon>Eutheria</taxon>
        <taxon>Euarchontoglires</taxon>
        <taxon>Glires</taxon>
        <taxon>Rodentia</taxon>
        <taxon>Myomorpha</taxon>
        <taxon>Dipodoidea</taxon>
        <taxon>Dipodidae</taxon>
        <taxon>Dipodinae</taxon>
        <taxon>Jaculus</taxon>
    </lineage>
</organism>
<dbReference type="OMA" id="WSGETEY"/>
<accession>A0A8C5LJ15</accession>
<dbReference type="PROSITE" id="PS50102">
    <property type="entry name" value="RRM"/>
    <property type="match status" value="1"/>
</dbReference>
<evidence type="ECO:0000256" key="3">
    <source>
        <dbReference type="SAM" id="MobiDB-lite"/>
    </source>
</evidence>
<dbReference type="InterPro" id="IPR035979">
    <property type="entry name" value="RBD_domain_sf"/>
</dbReference>
<dbReference type="SUPFAM" id="SSF54928">
    <property type="entry name" value="RNA-binding domain, RBD"/>
    <property type="match status" value="1"/>
</dbReference>
<dbReference type="Proteomes" id="UP000694385">
    <property type="component" value="Unassembled WGS sequence"/>
</dbReference>
<dbReference type="Pfam" id="PF00076">
    <property type="entry name" value="RRM_1"/>
    <property type="match status" value="1"/>
</dbReference>
<name>A0A8C5LJ15_JACJA</name>
<dbReference type="AlphaFoldDB" id="A0A8C5LJ15"/>
<dbReference type="InterPro" id="IPR050441">
    <property type="entry name" value="RBM"/>
</dbReference>
<dbReference type="PANTHER" id="PTHR48034">
    <property type="entry name" value="TRANSFORMER-2 SEX-DETERMINING PROTEIN-RELATED"/>
    <property type="match status" value="1"/>
</dbReference>
<dbReference type="Ensembl" id="ENSJJAT00000029565.1">
    <property type="protein sequence ID" value="ENSJJAP00000022994.1"/>
    <property type="gene ID" value="ENSJJAG00000022888.1"/>
</dbReference>
<dbReference type="InterPro" id="IPR012677">
    <property type="entry name" value="Nucleotide-bd_a/b_plait_sf"/>
</dbReference>
<keyword evidence="6" id="KW-1185">Reference proteome</keyword>
<dbReference type="GO" id="GO:0003723">
    <property type="term" value="F:RNA binding"/>
    <property type="evidence" value="ECO:0007669"/>
    <property type="project" value="UniProtKB-UniRule"/>
</dbReference>
<protein>
    <recommendedName>
        <fullName evidence="4">RRM domain-containing protein</fullName>
    </recommendedName>
</protein>
<dbReference type="InterPro" id="IPR000504">
    <property type="entry name" value="RRM_dom"/>
</dbReference>
<feature type="region of interest" description="Disordered" evidence="3">
    <location>
        <begin position="1"/>
        <end position="134"/>
    </location>
</feature>
<reference evidence="5" key="1">
    <citation type="submission" date="2025-08" db="UniProtKB">
        <authorList>
            <consortium name="Ensembl"/>
        </authorList>
    </citation>
    <scope>IDENTIFICATION</scope>
</reference>
<dbReference type="Gene3D" id="3.30.70.330">
    <property type="match status" value="1"/>
</dbReference>
<dbReference type="GeneTree" id="ENSGT00940000153524"/>
<dbReference type="SMART" id="SM00360">
    <property type="entry name" value="RRM"/>
    <property type="match status" value="1"/>
</dbReference>
<evidence type="ECO:0000313" key="5">
    <source>
        <dbReference type="Ensembl" id="ENSJJAP00000022994.1"/>
    </source>
</evidence>
<feature type="domain" description="RRM" evidence="4">
    <location>
        <begin position="1"/>
        <end position="69"/>
    </location>
</feature>
<evidence type="ECO:0000259" key="4">
    <source>
        <dbReference type="PROSITE" id="PS50102"/>
    </source>
</evidence>
<reference evidence="5" key="2">
    <citation type="submission" date="2025-09" db="UniProtKB">
        <authorList>
            <consortium name="Ensembl"/>
        </authorList>
    </citation>
    <scope>IDENTIFICATION</scope>
</reference>
<evidence type="ECO:0000256" key="1">
    <source>
        <dbReference type="ARBA" id="ARBA00022884"/>
    </source>
</evidence>
<keyword evidence="1 2" id="KW-0694">RNA-binding</keyword>
<evidence type="ECO:0000256" key="2">
    <source>
        <dbReference type="PROSITE-ProRule" id="PRU00176"/>
    </source>
</evidence>
<evidence type="ECO:0000313" key="6">
    <source>
        <dbReference type="Proteomes" id="UP000694385"/>
    </source>
</evidence>
<feature type="compositionally biased region" description="Gly residues" evidence="3">
    <location>
        <begin position="83"/>
        <end position="92"/>
    </location>
</feature>
<feature type="compositionally biased region" description="Polar residues" evidence="3">
    <location>
        <begin position="38"/>
        <end position="49"/>
    </location>
</feature>